<dbReference type="SUPFAM" id="SSF56645">
    <property type="entry name" value="Acyl-CoA dehydrogenase NM domain-like"/>
    <property type="match status" value="1"/>
</dbReference>
<evidence type="ECO:0000256" key="2">
    <source>
        <dbReference type="ARBA" id="ARBA00009347"/>
    </source>
</evidence>
<dbReference type="InterPro" id="IPR009100">
    <property type="entry name" value="AcylCoA_DH/oxidase_NM_dom_sf"/>
</dbReference>
<dbReference type="Gene3D" id="2.40.110.10">
    <property type="entry name" value="Butyryl-CoA Dehydrogenase, subunit A, domain 2"/>
    <property type="match status" value="1"/>
</dbReference>
<dbReference type="PIRSF" id="PIRSF016578">
    <property type="entry name" value="HsaA"/>
    <property type="match status" value="1"/>
</dbReference>
<keyword evidence="4 6" id="KW-0274">FAD</keyword>
<protein>
    <submittedName>
        <fullName evidence="10">Acyl-CoA dehydrogenase family protein</fullName>
    </submittedName>
</protein>
<dbReference type="SUPFAM" id="SSF47203">
    <property type="entry name" value="Acyl-CoA dehydrogenase C-terminal domain-like"/>
    <property type="match status" value="1"/>
</dbReference>
<dbReference type="PROSITE" id="PS00073">
    <property type="entry name" value="ACYL_COA_DH_2"/>
    <property type="match status" value="1"/>
</dbReference>
<proteinExistence type="inferred from homology"/>
<dbReference type="InterPro" id="IPR046373">
    <property type="entry name" value="Acyl-CoA_Oxase/DH_mid-dom_sf"/>
</dbReference>
<evidence type="ECO:0000313" key="10">
    <source>
        <dbReference type="EMBL" id="MBJ7593506.1"/>
    </source>
</evidence>
<dbReference type="FunFam" id="1.20.140.10:FF:000001">
    <property type="entry name" value="Acyl-CoA dehydrogenase"/>
    <property type="match status" value="1"/>
</dbReference>
<feature type="domain" description="Acyl-CoA dehydrogenase/oxidase N-terminal" evidence="9">
    <location>
        <begin position="4"/>
        <end position="116"/>
    </location>
</feature>
<dbReference type="GO" id="GO:0003995">
    <property type="term" value="F:acyl-CoA dehydrogenase activity"/>
    <property type="evidence" value="ECO:0007669"/>
    <property type="project" value="InterPro"/>
</dbReference>
<dbReference type="InterPro" id="IPR013786">
    <property type="entry name" value="AcylCoA_DH/ox_N"/>
</dbReference>
<dbReference type="InterPro" id="IPR006091">
    <property type="entry name" value="Acyl-CoA_Oxase/DH_mid-dom"/>
</dbReference>
<keyword evidence="5 6" id="KW-0560">Oxidoreductase</keyword>
<comment type="cofactor">
    <cofactor evidence="1 6">
        <name>FAD</name>
        <dbReference type="ChEBI" id="CHEBI:57692"/>
    </cofactor>
</comment>
<dbReference type="EMBL" id="JAEKNS010000020">
    <property type="protein sequence ID" value="MBJ7593506.1"/>
    <property type="molecule type" value="Genomic_DNA"/>
</dbReference>
<comment type="similarity">
    <text evidence="2 6">Belongs to the acyl-CoA dehydrogenase family.</text>
</comment>
<gene>
    <name evidence="10" type="ORF">JF886_01375</name>
</gene>
<reference evidence="10 11" key="1">
    <citation type="submission" date="2020-10" db="EMBL/GenBank/DDBJ databases">
        <title>Ca. Dormibacterota MAGs.</title>
        <authorList>
            <person name="Montgomery K."/>
        </authorList>
    </citation>
    <scope>NUCLEOTIDE SEQUENCE [LARGE SCALE GENOMIC DNA]</scope>
    <source>
        <strain evidence="10">SC8812_S17_18</strain>
    </source>
</reference>
<name>A0A934JZU8_9BACT</name>
<dbReference type="PANTHER" id="PTHR43884">
    <property type="entry name" value="ACYL-COA DEHYDROGENASE"/>
    <property type="match status" value="1"/>
</dbReference>
<accession>A0A934JZU8</accession>
<dbReference type="FunFam" id="1.10.540.10:FF:000002">
    <property type="entry name" value="Acyl-CoA dehydrogenase FadE19"/>
    <property type="match status" value="1"/>
</dbReference>
<evidence type="ECO:0000256" key="3">
    <source>
        <dbReference type="ARBA" id="ARBA00022630"/>
    </source>
</evidence>
<evidence type="ECO:0000313" key="11">
    <source>
        <dbReference type="Proteomes" id="UP000606991"/>
    </source>
</evidence>
<dbReference type="Pfam" id="PF00441">
    <property type="entry name" value="Acyl-CoA_dh_1"/>
    <property type="match status" value="1"/>
</dbReference>
<dbReference type="Pfam" id="PF02770">
    <property type="entry name" value="Acyl-CoA_dh_M"/>
    <property type="match status" value="1"/>
</dbReference>
<dbReference type="RefSeq" id="WP_337308853.1">
    <property type="nucleotide sequence ID" value="NZ_JAEKNS010000020.1"/>
</dbReference>
<evidence type="ECO:0000259" key="9">
    <source>
        <dbReference type="Pfam" id="PF02771"/>
    </source>
</evidence>
<dbReference type="AlphaFoldDB" id="A0A934JZU8"/>
<organism evidence="10 11">
    <name type="scientific">Candidatus Aeolococcus gillhamiae</name>
    <dbReference type="NCBI Taxonomy" id="3127015"/>
    <lineage>
        <taxon>Bacteria</taxon>
        <taxon>Bacillati</taxon>
        <taxon>Candidatus Dormiibacterota</taxon>
        <taxon>Candidatus Dormibacteria</taxon>
        <taxon>Candidatus Aeolococcales</taxon>
        <taxon>Candidatus Aeolococcaceae</taxon>
        <taxon>Candidatus Aeolococcus</taxon>
    </lineage>
</organism>
<evidence type="ECO:0000259" key="8">
    <source>
        <dbReference type="Pfam" id="PF02770"/>
    </source>
</evidence>
<sequence>MPFTAEHDALRETVREFVARELRPNADEWEAAEYFPDSLFPRMGELGLLGLRYPEEYGGQGGDYWSAIVLAEEMARCGSGGVGMAVSVQAEMATPPIFKFGTEEQKQRYLVPAIRGQKVAALGITEPDTGSDVASVRTRAVRHNGGWRINGSKLYITNGVRCDYILLVARTGTQEEGAHGITLFLVDKETPGFAVSRKLKKLGMHASDTAELSFSDVDVPESAVLGEVGQGFYHLMWELQGERLIGSAGSVAGAEVMFEETLRWCKEREAFGRPIARFQVNRHKLVDLYTDISICKNYVYSVAERWDKGEYPVAEISMAKLFVGQVTTRVADTCLQLHGGFGYMSEAHISRYFRDSRLIRIGAGTDEVMKEIIAKTALDL</sequence>
<keyword evidence="3 6" id="KW-0285">Flavoprotein</keyword>
<feature type="domain" description="Acyl-CoA dehydrogenase/oxidase C-terminal" evidence="7">
    <location>
        <begin position="229"/>
        <end position="377"/>
    </location>
</feature>
<dbReference type="Gene3D" id="1.20.140.10">
    <property type="entry name" value="Butyryl-CoA Dehydrogenase, subunit A, domain 3"/>
    <property type="match status" value="1"/>
</dbReference>
<dbReference type="GO" id="GO:0050660">
    <property type="term" value="F:flavin adenine dinucleotide binding"/>
    <property type="evidence" value="ECO:0007669"/>
    <property type="project" value="InterPro"/>
</dbReference>
<dbReference type="Gene3D" id="1.10.540.10">
    <property type="entry name" value="Acyl-CoA dehydrogenase/oxidase, N-terminal domain"/>
    <property type="match status" value="1"/>
</dbReference>
<dbReference type="FunFam" id="2.40.110.10:FF:000002">
    <property type="entry name" value="Acyl-CoA dehydrogenase fadE12"/>
    <property type="match status" value="1"/>
</dbReference>
<evidence type="ECO:0000256" key="4">
    <source>
        <dbReference type="ARBA" id="ARBA00022827"/>
    </source>
</evidence>
<evidence type="ECO:0000256" key="1">
    <source>
        <dbReference type="ARBA" id="ARBA00001974"/>
    </source>
</evidence>
<comment type="caution">
    <text evidence="10">The sequence shown here is derived from an EMBL/GenBank/DDBJ whole genome shotgun (WGS) entry which is preliminary data.</text>
</comment>
<evidence type="ECO:0000256" key="5">
    <source>
        <dbReference type="ARBA" id="ARBA00023002"/>
    </source>
</evidence>
<dbReference type="PANTHER" id="PTHR43884:SF12">
    <property type="entry name" value="ISOVALERYL-COA DEHYDROGENASE, MITOCHONDRIAL-RELATED"/>
    <property type="match status" value="1"/>
</dbReference>
<dbReference type="Proteomes" id="UP000606991">
    <property type="component" value="Unassembled WGS sequence"/>
</dbReference>
<evidence type="ECO:0000259" key="7">
    <source>
        <dbReference type="Pfam" id="PF00441"/>
    </source>
</evidence>
<dbReference type="InterPro" id="IPR036250">
    <property type="entry name" value="AcylCo_DH-like_C"/>
</dbReference>
<dbReference type="InterPro" id="IPR009075">
    <property type="entry name" value="AcylCo_DH/oxidase_C"/>
</dbReference>
<dbReference type="InterPro" id="IPR037069">
    <property type="entry name" value="AcylCoA_DH/ox_N_sf"/>
</dbReference>
<dbReference type="InterPro" id="IPR006089">
    <property type="entry name" value="Acyl-CoA_DH_CS"/>
</dbReference>
<dbReference type="Pfam" id="PF02771">
    <property type="entry name" value="Acyl-CoA_dh_N"/>
    <property type="match status" value="1"/>
</dbReference>
<evidence type="ECO:0000256" key="6">
    <source>
        <dbReference type="RuleBase" id="RU362125"/>
    </source>
</evidence>
<feature type="domain" description="Acyl-CoA oxidase/dehydrogenase middle" evidence="8">
    <location>
        <begin position="121"/>
        <end position="217"/>
    </location>
</feature>